<proteinExistence type="predicted"/>
<dbReference type="Pfam" id="PF00248">
    <property type="entry name" value="Aldo_ket_red"/>
    <property type="match status" value="1"/>
</dbReference>
<accession>A0ABY1AEY1</accession>
<dbReference type="SUPFAM" id="SSF51430">
    <property type="entry name" value="NAD(P)-linked oxidoreductase"/>
    <property type="match status" value="1"/>
</dbReference>
<evidence type="ECO:0000313" key="2">
    <source>
        <dbReference type="EMBL" id="SEN01408.1"/>
    </source>
</evidence>
<dbReference type="Proteomes" id="UP000182089">
    <property type="component" value="Unassembled WGS sequence"/>
</dbReference>
<evidence type="ECO:0000259" key="1">
    <source>
        <dbReference type="Pfam" id="PF00248"/>
    </source>
</evidence>
<protein>
    <submittedName>
        <fullName evidence="2">Aldo/keto reductase</fullName>
    </submittedName>
</protein>
<dbReference type="PANTHER" id="PTHR43638:SF3">
    <property type="entry name" value="ALDEHYDE REDUCTASE"/>
    <property type="match status" value="1"/>
</dbReference>
<name>A0ABY1AEY1_9LACO</name>
<organism evidence="2 3">
    <name type="scientific">Ligilactobacillus ruminis</name>
    <dbReference type="NCBI Taxonomy" id="1623"/>
    <lineage>
        <taxon>Bacteria</taxon>
        <taxon>Bacillati</taxon>
        <taxon>Bacillota</taxon>
        <taxon>Bacilli</taxon>
        <taxon>Lactobacillales</taxon>
        <taxon>Lactobacillaceae</taxon>
        <taxon>Ligilactobacillus</taxon>
    </lineage>
</organism>
<sequence>MKYVTLKNEKLSQLGLGTWDLGEHTLKRSSEQEALVYGLAHGVNVVDTAEMYGEGQSEQLVGEVLTHFDRQKLFVISKFYPWHSQTKLLRASLEASLKRLKTDYLDLYLLHWREGEDLRQVLGDLHALKKQGLIKHFGVSNFDTADLKEALSLPYGTELFCNEDLYNLSQRGIEYDLIPYQRQNDIGLIGYSPFNSGTGDSIELKPSLKKLAQKYQVTPHQIMLAWTMRDFVLTIPKASSVAHMKANLAAAELTLTDEDLALLDQDYPAPSKKEPLATI</sequence>
<gene>
    <name evidence="2" type="ORF">SAMN05216431_12019</name>
</gene>
<feature type="domain" description="NADP-dependent oxidoreductase" evidence="1">
    <location>
        <begin position="14"/>
        <end position="265"/>
    </location>
</feature>
<reference evidence="2 3" key="1">
    <citation type="submission" date="2016-10" db="EMBL/GenBank/DDBJ databases">
        <authorList>
            <person name="Varghese N."/>
            <person name="Submissions S."/>
        </authorList>
    </citation>
    <scope>NUCLEOTIDE SEQUENCE [LARGE SCALE GENOMIC DNA]</scope>
    <source>
        <strain evidence="2 3">WC1T17</strain>
    </source>
</reference>
<dbReference type="EMBL" id="FOCC01000020">
    <property type="protein sequence ID" value="SEN01408.1"/>
    <property type="molecule type" value="Genomic_DNA"/>
</dbReference>
<evidence type="ECO:0000313" key="3">
    <source>
        <dbReference type="Proteomes" id="UP000182089"/>
    </source>
</evidence>
<dbReference type="InterPro" id="IPR023210">
    <property type="entry name" value="NADP_OxRdtase_dom"/>
</dbReference>
<dbReference type="InterPro" id="IPR020471">
    <property type="entry name" value="AKR"/>
</dbReference>
<dbReference type="PRINTS" id="PR00069">
    <property type="entry name" value="ALDKETRDTASE"/>
</dbReference>
<dbReference type="PANTHER" id="PTHR43638">
    <property type="entry name" value="OXIDOREDUCTASE, ALDO/KETO REDUCTASE FAMILY PROTEIN"/>
    <property type="match status" value="1"/>
</dbReference>
<comment type="caution">
    <text evidence="2">The sequence shown here is derived from an EMBL/GenBank/DDBJ whole genome shotgun (WGS) entry which is preliminary data.</text>
</comment>
<dbReference type="Gene3D" id="3.20.20.100">
    <property type="entry name" value="NADP-dependent oxidoreductase domain"/>
    <property type="match status" value="1"/>
</dbReference>
<dbReference type="InterPro" id="IPR036812">
    <property type="entry name" value="NAD(P)_OxRdtase_dom_sf"/>
</dbReference>